<dbReference type="KEGG" id="tbd:Tbd_0821"/>
<dbReference type="Proteomes" id="UP000008291">
    <property type="component" value="Chromosome"/>
</dbReference>
<reference evidence="1 2" key="1">
    <citation type="journal article" date="2006" name="J. Bacteriol.">
        <title>The genome sequence of the obligately chemolithoautotrophic, facultatively anaerobic bacterium Thiobacillus denitrificans.</title>
        <authorList>
            <person name="Beller H.R."/>
            <person name="Chain P.S."/>
            <person name="Letain T.E."/>
            <person name="Chakicherla A."/>
            <person name="Larimer F.W."/>
            <person name="Richardson P.M."/>
            <person name="Coleman M.A."/>
            <person name="Wood A.P."/>
            <person name="Kelly D.P."/>
        </authorList>
    </citation>
    <scope>NUCLEOTIDE SEQUENCE [LARGE SCALE GENOMIC DNA]</scope>
    <source>
        <strain evidence="1 2">ATCC 25259</strain>
    </source>
</reference>
<keyword evidence="2" id="KW-1185">Reference proteome</keyword>
<dbReference type="STRING" id="292415.Tbd_0821"/>
<dbReference type="AlphaFoldDB" id="Q3SKK5"/>
<gene>
    <name evidence="1" type="ordered locus">Tbd_0821</name>
</gene>
<protein>
    <submittedName>
        <fullName evidence="1">Uncharacterized protein</fullName>
    </submittedName>
</protein>
<name>Q3SKK5_THIDA</name>
<sequence>MPRTASSTVNVFFLALKGLALVAEAALIAAVVYGAATAIRYWPSINV</sequence>
<dbReference type="RefSeq" id="WP_011311333.1">
    <property type="nucleotide sequence ID" value="NC_007404.1"/>
</dbReference>
<dbReference type="HOGENOM" id="CLU_3174278_0_0_4"/>
<dbReference type="EMBL" id="CP000116">
    <property type="protein sequence ID" value="AAZ96774.1"/>
    <property type="molecule type" value="Genomic_DNA"/>
</dbReference>
<accession>Q3SKK5</accession>
<evidence type="ECO:0000313" key="2">
    <source>
        <dbReference type="Proteomes" id="UP000008291"/>
    </source>
</evidence>
<proteinExistence type="predicted"/>
<organism evidence="1 2">
    <name type="scientific">Thiobacillus denitrificans (strain ATCC 25259 / T1)</name>
    <dbReference type="NCBI Taxonomy" id="292415"/>
    <lineage>
        <taxon>Bacteria</taxon>
        <taxon>Pseudomonadati</taxon>
        <taxon>Pseudomonadota</taxon>
        <taxon>Betaproteobacteria</taxon>
        <taxon>Nitrosomonadales</taxon>
        <taxon>Thiobacillaceae</taxon>
        <taxon>Thiobacillus</taxon>
    </lineage>
</organism>
<evidence type="ECO:0000313" key="1">
    <source>
        <dbReference type="EMBL" id="AAZ96774.1"/>
    </source>
</evidence>